<keyword evidence="2" id="KW-1185">Reference proteome</keyword>
<evidence type="ECO:0000313" key="1">
    <source>
        <dbReference type="EMBL" id="KAK7243931.1"/>
    </source>
</evidence>
<dbReference type="EMBL" id="JAYWIO010000008">
    <property type="protein sequence ID" value="KAK7243931.1"/>
    <property type="molecule type" value="Genomic_DNA"/>
</dbReference>
<organism evidence="1 2">
    <name type="scientific">Crotalaria pallida</name>
    <name type="common">Smooth rattlebox</name>
    <name type="synonym">Crotalaria striata</name>
    <dbReference type="NCBI Taxonomy" id="3830"/>
    <lineage>
        <taxon>Eukaryota</taxon>
        <taxon>Viridiplantae</taxon>
        <taxon>Streptophyta</taxon>
        <taxon>Embryophyta</taxon>
        <taxon>Tracheophyta</taxon>
        <taxon>Spermatophyta</taxon>
        <taxon>Magnoliopsida</taxon>
        <taxon>eudicotyledons</taxon>
        <taxon>Gunneridae</taxon>
        <taxon>Pentapetalae</taxon>
        <taxon>rosids</taxon>
        <taxon>fabids</taxon>
        <taxon>Fabales</taxon>
        <taxon>Fabaceae</taxon>
        <taxon>Papilionoideae</taxon>
        <taxon>50 kb inversion clade</taxon>
        <taxon>genistoids sensu lato</taxon>
        <taxon>core genistoids</taxon>
        <taxon>Crotalarieae</taxon>
        <taxon>Crotalaria</taxon>
    </lineage>
</organism>
<dbReference type="Proteomes" id="UP001372338">
    <property type="component" value="Unassembled WGS sequence"/>
</dbReference>
<gene>
    <name evidence="1" type="ORF">RIF29_38744</name>
</gene>
<protein>
    <submittedName>
        <fullName evidence="1">Uncharacterized protein</fullName>
    </submittedName>
</protein>
<reference evidence="1 2" key="1">
    <citation type="submission" date="2024-01" db="EMBL/GenBank/DDBJ databases">
        <title>The genomes of 5 underutilized Papilionoideae crops provide insights into root nodulation and disease resistanc.</title>
        <authorList>
            <person name="Yuan L."/>
        </authorList>
    </citation>
    <scope>NUCLEOTIDE SEQUENCE [LARGE SCALE GENOMIC DNA]</scope>
    <source>
        <strain evidence="1">ZHUSHIDOU_FW_LH</strain>
        <tissue evidence="1">Leaf</tissue>
    </source>
</reference>
<evidence type="ECO:0000313" key="2">
    <source>
        <dbReference type="Proteomes" id="UP001372338"/>
    </source>
</evidence>
<name>A0AAN9HP82_CROPI</name>
<comment type="caution">
    <text evidence="1">The sequence shown here is derived from an EMBL/GenBank/DDBJ whole genome shotgun (WGS) entry which is preliminary data.</text>
</comment>
<sequence length="186" mass="21445">MRSSSSQTIVHFTSPKDIEFFHLLVGFLFCSAEVVQSEDQYHVILHLQFREIVVVSSILWSMLMCVSPLSSYQFVSAYFPNHFEAPNTLLSHSRAQTLVDHSQVLRFNTFFQSVVDWCIHCIAYLYLSREELAPLPLMEAFHFEQLECRHQRVVSNNLLHECRFLSCSVTIGCAVELSSATKQTYV</sequence>
<dbReference type="AlphaFoldDB" id="A0AAN9HP82"/>
<proteinExistence type="predicted"/>
<accession>A0AAN9HP82</accession>